<comment type="caution">
    <text evidence="1">The sequence shown here is derived from an EMBL/GenBank/DDBJ whole genome shotgun (WGS) entry which is preliminary data.</text>
</comment>
<proteinExistence type="predicted"/>
<accession>A0AAV7QGJ2</accession>
<name>A0AAV7QGJ2_PLEWA</name>
<evidence type="ECO:0000313" key="2">
    <source>
        <dbReference type="Proteomes" id="UP001066276"/>
    </source>
</evidence>
<protein>
    <submittedName>
        <fullName evidence="1">Uncharacterized protein</fullName>
    </submittedName>
</protein>
<organism evidence="1 2">
    <name type="scientific">Pleurodeles waltl</name>
    <name type="common">Iberian ribbed newt</name>
    <dbReference type="NCBI Taxonomy" id="8319"/>
    <lineage>
        <taxon>Eukaryota</taxon>
        <taxon>Metazoa</taxon>
        <taxon>Chordata</taxon>
        <taxon>Craniata</taxon>
        <taxon>Vertebrata</taxon>
        <taxon>Euteleostomi</taxon>
        <taxon>Amphibia</taxon>
        <taxon>Batrachia</taxon>
        <taxon>Caudata</taxon>
        <taxon>Salamandroidea</taxon>
        <taxon>Salamandridae</taxon>
        <taxon>Pleurodelinae</taxon>
        <taxon>Pleurodeles</taxon>
    </lineage>
</organism>
<evidence type="ECO:0000313" key="1">
    <source>
        <dbReference type="EMBL" id="KAJ1138607.1"/>
    </source>
</evidence>
<dbReference type="Proteomes" id="UP001066276">
    <property type="component" value="Chromosome 6"/>
</dbReference>
<reference evidence="1" key="1">
    <citation type="journal article" date="2022" name="bioRxiv">
        <title>Sequencing and chromosome-scale assembly of the giantPleurodeles waltlgenome.</title>
        <authorList>
            <person name="Brown T."/>
            <person name="Elewa A."/>
            <person name="Iarovenko S."/>
            <person name="Subramanian E."/>
            <person name="Araus A.J."/>
            <person name="Petzold A."/>
            <person name="Susuki M."/>
            <person name="Suzuki K.-i.T."/>
            <person name="Hayashi T."/>
            <person name="Toyoda A."/>
            <person name="Oliveira C."/>
            <person name="Osipova E."/>
            <person name="Leigh N.D."/>
            <person name="Simon A."/>
            <person name="Yun M.H."/>
        </authorList>
    </citation>
    <scope>NUCLEOTIDE SEQUENCE</scope>
    <source>
        <strain evidence="1">20211129_DDA</strain>
        <tissue evidence="1">Liver</tissue>
    </source>
</reference>
<sequence>MDGFAVPFTIQGTRTWVGLPLVAAAMDEPQTGVGDRLDSATEQSKCLAAFYLRFPIPVYFFGFRFVVRSLRSP</sequence>
<dbReference type="EMBL" id="JANPWB010000010">
    <property type="protein sequence ID" value="KAJ1138607.1"/>
    <property type="molecule type" value="Genomic_DNA"/>
</dbReference>
<keyword evidence="2" id="KW-1185">Reference proteome</keyword>
<dbReference type="AlphaFoldDB" id="A0AAV7QGJ2"/>
<gene>
    <name evidence="1" type="ORF">NDU88_004988</name>
</gene>